<organism evidence="3 4">
    <name type="scientific">Flexivirga caeni</name>
    <dbReference type="NCBI Taxonomy" id="2294115"/>
    <lineage>
        <taxon>Bacteria</taxon>
        <taxon>Bacillati</taxon>
        <taxon>Actinomycetota</taxon>
        <taxon>Actinomycetes</taxon>
        <taxon>Micrococcales</taxon>
        <taxon>Dermacoccaceae</taxon>
        <taxon>Flexivirga</taxon>
    </lineage>
</organism>
<evidence type="ECO:0000259" key="2">
    <source>
        <dbReference type="PROSITE" id="PS51186"/>
    </source>
</evidence>
<dbReference type="InterPro" id="IPR000182">
    <property type="entry name" value="GNAT_dom"/>
</dbReference>
<evidence type="ECO:0000313" key="3">
    <source>
        <dbReference type="EMBL" id="RNI22873.1"/>
    </source>
</evidence>
<proteinExistence type="predicted"/>
<evidence type="ECO:0000256" key="1">
    <source>
        <dbReference type="SAM" id="MobiDB-lite"/>
    </source>
</evidence>
<dbReference type="AlphaFoldDB" id="A0A3M9MDF6"/>
<dbReference type="CDD" id="cd04301">
    <property type="entry name" value="NAT_SF"/>
    <property type="match status" value="1"/>
</dbReference>
<protein>
    <submittedName>
        <fullName evidence="3">GNAT family N-acetyltransferase</fullName>
    </submittedName>
</protein>
<feature type="domain" description="N-acetyltransferase" evidence="2">
    <location>
        <begin position="39"/>
        <end position="203"/>
    </location>
</feature>
<dbReference type="SUPFAM" id="SSF55729">
    <property type="entry name" value="Acyl-CoA N-acyltransferases (Nat)"/>
    <property type="match status" value="1"/>
</dbReference>
<dbReference type="Pfam" id="PF00583">
    <property type="entry name" value="Acetyltransf_1"/>
    <property type="match status" value="1"/>
</dbReference>
<dbReference type="Gene3D" id="3.40.630.30">
    <property type="match status" value="1"/>
</dbReference>
<dbReference type="GO" id="GO:0016747">
    <property type="term" value="F:acyltransferase activity, transferring groups other than amino-acyl groups"/>
    <property type="evidence" value="ECO:0007669"/>
    <property type="project" value="InterPro"/>
</dbReference>
<sequence length="210" mass="23322">MPSAPSGAREPVSGRSLRSPADRPGRPPRPAGTVRRVDLVIRDRQDADLPALADLLERQQPQTRYPFIWPFPRPIEEFLKRPTELRSWVAELDGELVGHVAVERVEDDPIGRSWAAAHGASIDELRCVGVFFSDVSKSGQGIGSRLLALATQVARAEGYPVLDVVTAHRVPIDLYLRRGWRIIDTVQAPWHPETDLPIHLMILPRSASSV</sequence>
<keyword evidence="3" id="KW-0808">Transferase</keyword>
<dbReference type="InterPro" id="IPR016181">
    <property type="entry name" value="Acyl_CoA_acyltransferase"/>
</dbReference>
<gene>
    <name evidence="3" type="ORF">EFY87_08680</name>
</gene>
<dbReference type="EMBL" id="RJJQ01000007">
    <property type="protein sequence ID" value="RNI22873.1"/>
    <property type="molecule type" value="Genomic_DNA"/>
</dbReference>
<reference evidence="3 4" key="1">
    <citation type="submission" date="2018-11" db="EMBL/GenBank/DDBJ databases">
        <title>Draft genome of Simplicispira Flexivirga sp. BO-16.</title>
        <authorList>
            <person name="Im W.T."/>
        </authorList>
    </citation>
    <scope>NUCLEOTIDE SEQUENCE [LARGE SCALE GENOMIC DNA]</scope>
    <source>
        <strain evidence="3 4">BO-16</strain>
    </source>
</reference>
<feature type="region of interest" description="Disordered" evidence="1">
    <location>
        <begin position="1"/>
        <end position="33"/>
    </location>
</feature>
<dbReference type="Proteomes" id="UP000271678">
    <property type="component" value="Unassembled WGS sequence"/>
</dbReference>
<accession>A0A3M9MDF6</accession>
<evidence type="ECO:0000313" key="4">
    <source>
        <dbReference type="Proteomes" id="UP000271678"/>
    </source>
</evidence>
<name>A0A3M9MDF6_9MICO</name>
<dbReference type="PROSITE" id="PS51186">
    <property type="entry name" value="GNAT"/>
    <property type="match status" value="1"/>
</dbReference>
<keyword evidence="4" id="KW-1185">Reference proteome</keyword>
<comment type="caution">
    <text evidence="3">The sequence shown here is derived from an EMBL/GenBank/DDBJ whole genome shotgun (WGS) entry which is preliminary data.</text>
</comment>